<dbReference type="Proteomes" id="UP001139157">
    <property type="component" value="Unassembled WGS sequence"/>
</dbReference>
<protein>
    <submittedName>
        <fullName evidence="1">Uncharacterized protein</fullName>
    </submittedName>
</protein>
<proteinExistence type="predicted"/>
<gene>
    <name evidence="1" type="ORF">NDR86_30025</name>
</gene>
<organism evidence="1 2">
    <name type="scientific">Nocardia pulmonis</name>
    <dbReference type="NCBI Taxonomy" id="2951408"/>
    <lineage>
        <taxon>Bacteria</taxon>
        <taxon>Bacillati</taxon>
        <taxon>Actinomycetota</taxon>
        <taxon>Actinomycetes</taxon>
        <taxon>Mycobacteriales</taxon>
        <taxon>Nocardiaceae</taxon>
        <taxon>Nocardia</taxon>
    </lineage>
</organism>
<dbReference type="EMBL" id="JAMRXG010000017">
    <property type="protein sequence ID" value="MCM6777730.1"/>
    <property type="molecule type" value="Genomic_DNA"/>
</dbReference>
<sequence length="84" mass="9520">MNPDDEAQLILLLRTHAGTVAMEEEARNAVYAFIQRKLKAAKRGTVEKLVAELSEKTGYSRARLYDIRAGRWSRTSERNPVETA</sequence>
<keyword evidence="2" id="KW-1185">Reference proteome</keyword>
<name>A0A9X2J151_9NOCA</name>
<evidence type="ECO:0000313" key="2">
    <source>
        <dbReference type="Proteomes" id="UP001139157"/>
    </source>
</evidence>
<reference evidence="1" key="1">
    <citation type="submission" date="2022-06" db="EMBL/GenBank/DDBJ databases">
        <title>Novel species in genus nocardia.</title>
        <authorList>
            <person name="Li F."/>
        </authorList>
    </citation>
    <scope>NUCLEOTIDE SEQUENCE</scope>
    <source>
        <strain evidence="1">CDC141</strain>
    </source>
</reference>
<comment type="caution">
    <text evidence="1">The sequence shown here is derived from an EMBL/GenBank/DDBJ whole genome shotgun (WGS) entry which is preliminary data.</text>
</comment>
<dbReference type="AlphaFoldDB" id="A0A9X2J151"/>
<dbReference type="RefSeq" id="WP_251917136.1">
    <property type="nucleotide sequence ID" value="NZ_JAMRXG010000017.1"/>
</dbReference>
<accession>A0A9X2J151</accession>
<evidence type="ECO:0000313" key="1">
    <source>
        <dbReference type="EMBL" id="MCM6777730.1"/>
    </source>
</evidence>